<dbReference type="Gene3D" id="2.60.40.790">
    <property type="match status" value="1"/>
</dbReference>
<dbReference type="PROSITE" id="PS01031">
    <property type="entry name" value="SHSP"/>
    <property type="match status" value="1"/>
</dbReference>
<evidence type="ECO:0000313" key="7">
    <source>
        <dbReference type="Proteomes" id="UP000272051"/>
    </source>
</evidence>
<dbReference type="PROSITE" id="PS51203">
    <property type="entry name" value="CS"/>
    <property type="match status" value="1"/>
</dbReference>
<evidence type="ECO:0000313" key="6">
    <source>
        <dbReference type="EMBL" id="RLE53786.1"/>
    </source>
</evidence>
<dbReference type="Proteomes" id="UP000278475">
    <property type="component" value="Unassembled WGS sequence"/>
</dbReference>
<feature type="domain" description="SHSP" evidence="3">
    <location>
        <begin position="41"/>
        <end position="152"/>
    </location>
</feature>
<dbReference type="InterPro" id="IPR007052">
    <property type="entry name" value="CS_dom"/>
</dbReference>
<proteinExistence type="inferred from homology"/>
<evidence type="ECO:0000259" key="4">
    <source>
        <dbReference type="PROSITE" id="PS51203"/>
    </source>
</evidence>
<dbReference type="EMBL" id="QMQX01000001">
    <property type="protein sequence ID" value="RLE53786.1"/>
    <property type="molecule type" value="Genomic_DNA"/>
</dbReference>
<reference evidence="7 8" key="1">
    <citation type="submission" date="2018-06" db="EMBL/GenBank/DDBJ databases">
        <title>Extensive metabolic versatility and redundancy in microbially diverse, dynamic hydrothermal sediments.</title>
        <authorList>
            <person name="Dombrowski N."/>
            <person name="Teske A."/>
            <person name="Baker B.J."/>
        </authorList>
    </citation>
    <scope>NUCLEOTIDE SEQUENCE [LARGE SCALE GENOMIC DNA]</scope>
    <source>
        <strain evidence="6">B34_G17</strain>
        <strain evidence="5">B66_G16</strain>
    </source>
</reference>
<sequence length="152" mass="17668">MSFSWDLFEEIRRVRKEIDRMLNDLLRWPKEAVSLPKPVTVAEGQYREPLIDVQETESEVIVLAELPGVSKEDIQVSIVDDSLELKAELKKEGKVEGERYFISERRYAGFYRRIRLPVKVDVSKAKASFKNGVLEVRLPKLEAVKRTHIKVE</sequence>
<evidence type="ECO:0000256" key="1">
    <source>
        <dbReference type="PROSITE-ProRule" id="PRU00285"/>
    </source>
</evidence>
<dbReference type="InterPro" id="IPR031107">
    <property type="entry name" value="Small_HSP"/>
</dbReference>
<name>A0A497F307_9CREN</name>
<dbReference type="Pfam" id="PF00011">
    <property type="entry name" value="HSP20"/>
    <property type="match status" value="1"/>
</dbReference>
<evidence type="ECO:0000256" key="2">
    <source>
        <dbReference type="RuleBase" id="RU003616"/>
    </source>
</evidence>
<accession>A0A497F307</accession>
<dbReference type="Proteomes" id="UP000272051">
    <property type="component" value="Unassembled WGS sequence"/>
</dbReference>
<dbReference type="SUPFAM" id="SSF49764">
    <property type="entry name" value="HSP20-like chaperones"/>
    <property type="match status" value="1"/>
</dbReference>
<dbReference type="PANTHER" id="PTHR11527">
    <property type="entry name" value="HEAT-SHOCK PROTEIN 20 FAMILY MEMBER"/>
    <property type="match status" value="1"/>
</dbReference>
<gene>
    <name evidence="5" type="ORF">DRJ31_01170</name>
    <name evidence="6" type="ORF">DRJ33_00045</name>
</gene>
<dbReference type="CDD" id="cd06464">
    <property type="entry name" value="ACD_sHsps-like"/>
    <property type="match status" value="1"/>
</dbReference>
<dbReference type="InterPro" id="IPR008978">
    <property type="entry name" value="HSP20-like_chaperone"/>
</dbReference>
<protein>
    <submittedName>
        <fullName evidence="6">Hsp20/alpha crystallin family protein</fullName>
    </submittedName>
</protein>
<dbReference type="EMBL" id="QMQV01000005">
    <property type="protein sequence ID" value="RLE50456.1"/>
    <property type="molecule type" value="Genomic_DNA"/>
</dbReference>
<feature type="domain" description="CS" evidence="4">
    <location>
        <begin position="46"/>
        <end position="152"/>
    </location>
</feature>
<evidence type="ECO:0000259" key="3">
    <source>
        <dbReference type="PROSITE" id="PS01031"/>
    </source>
</evidence>
<evidence type="ECO:0000313" key="8">
    <source>
        <dbReference type="Proteomes" id="UP000278475"/>
    </source>
</evidence>
<organism evidence="6 7">
    <name type="scientific">Thermoproteota archaeon</name>
    <dbReference type="NCBI Taxonomy" id="2056631"/>
    <lineage>
        <taxon>Archaea</taxon>
        <taxon>Thermoproteota</taxon>
    </lineage>
</organism>
<comment type="similarity">
    <text evidence="1 2">Belongs to the small heat shock protein (HSP20) family.</text>
</comment>
<evidence type="ECO:0000313" key="5">
    <source>
        <dbReference type="EMBL" id="RLE50456.1"/>
    </source>
</evidence>
<comment type="caution">
    <text evidence="6">The sequence shown here is derived from an EMBL/GenBank/DDBJ whole genome shotgun (WGS) entry which is preliminary data.</text>
</comment>
<dbReference type="InterPro" id="IPR002068">
    <property type="entry name" value="A-crystallin/Hsp20_dom"/>
</dbReference>
<dbReference type="AlphaFoldDB" id="A0A497F307"/>